<feature type="transmembrane region" description="Helical" evidence="1">
    <location>
        <begin position="41"/>
        <end position="58"/>
    </location>
</feature>
<accession>A0A369BK39</accession>
<feature type="transmembrane region" description="Helical" evidence="1">
    <location>
        <begin position="173"/>
        <end position="193"/>
    </location>
</feature>
<dbReference type="RefSeq" id="WP_114281370.1">
    <property type="nucleotide sequence ID" value="NZ_QPJY01000020.1"/>
</dbReference>
<keyword evidence="1" id="KW-0812">Transmembrane</keyword>
<sequence>MPPDSTSPPGRPTRPLLAGVLLSLAVAAAVLHAFWPAFPRLVSGLAGWGAGLLLWPGLPVRTRRQVLALLAVGVAGLAWGWSRGVAPDLAWALSANAALIAMLAAVSFLRLVSDPGGEGARTLPTGPRALGSTLLGVHLFGAVINLSTVFIMGDRLERSRGLERRAVMVLVRGFAAAAHWSPFFAAMAAALTFAPGAQLQPLMAVGVPLAAVALLMTLYDARRVGGEPFTGYPMNLRGLWLPGLLAAAVLAAHAFAPALPVLGIITLFAPALALGVMLLRGREGRVLLARHVGGNLPRMGNELALFLAAGVMAAGLGSVFAALGGWVPFTGYGVMEAGITLAVMVAIALVGVHPVIGVAAFGTLLAPLHPDPNLLAMTFLAAWSLGVSSSPFSGMNLALQGRYGVPALDFLRWNLFYSVRMIAVTVAAMAVYVALRG</sequence>
<organism evidence="2 3">
    <name type="scientific">Thioalbus denitrificans</name>
    <dbReference type="NCBI Taxonomy" id="547122"/>
    <lineage>
        <taxon>Bacteria</taxon>
        <taxon>Pseudomonadati</taxon>
        <taxon>Pseudomonadota</taxon>
        <taxon>Gammaproteobacteria</taxon>
        <taxon>Chromatiales</taxon>
        <taxon>Ectothiorhodospiraceae</taxon>
        <taxon>Thioalbus</taxon>
    </lineage>
</organism>
<evidence type="ECO:0000256" key="1">
    <source>
        <dbReference type="SAM" id="Phobius"/>
    </source>
</evidence>
<feature type="transmembrane region" description="Helical" evidence="1">
    <location>
        <begin position="415"/>
        <end position="435"/>
    </location>
</feature>
<dbReference type="Proteomes" id="UP000252707">
    <property type="component" value="Unassembled WGS sequence"/>
</dbReference>
<dbReference type="PROSITE" id="PS51318">
    <property type="entry name" value="TAT"/>
    <property type="match status" value="1"/>
</dbReference>
<reference evidence="2 3" key="1">
    <citation type="submission" date="2018-07" db="EMBL/GenBank/DDBJ databases">
        <title>Genomic Encyclopedia of Type Strains, Phase IV (KMG-IV): sequencing the most valuable type-strain genomes for metagenomic binning, comparative biology and taxonomic classification.</title>
        <authorList>
            <person name="Goeker M."/>
        </authorList>
    </citation>
    <scope>NUCLEOTIDE SEQUENCE [LARGE SCALE GENOMIC DNA]</scope>
    <source>
        <strain evidence="2 3">DSM 26407</strain>
    </source>
</reference>
<feature type="transmembrane region" description="Helical" evidence="1">
    <location>
        <begin position="16"/>
        <end position="34"/>
    </location>
</feature>
<keyword evidence="1" id="KW-0472">Membrane</keyword>
<feature type="transmembrane region" description="Helical" evidence="1">
    <location>
        <begin position="129"/>
        <end position="152"/>
    </location>
</feature>
<evidence type="ECO:0000313" key="3">
    <source>
        <dbReference type="Proteomes" id="UP000252707"/>
    </source>
</evidence>
<protein>
    <submittedName>
        <fullName evidence="2">Uncharacterized protein</fullName>
    </submittedName>
</protein>
<evidence type="ECO:0000313" key="2">
    <source>
        <dbReference type="EMBL" id="RCX21962.1"/>
    </source>
</evidence>
<feature type="transmembrane region" description="Helical" evidence="1">
    <location>
        <begin position="303"/>
        <end position="327"/>
    </location>
</feature>
<dbReference type="AlphaFoldDB" id="A0A369BK39"/>
<keyword evidence="1" id="KW-1133">Transmembrane helix</keyword>
<name>A0A369BK39_9GAMM</name>
<feature type="transmembrane region" description="Helical" evidence="1">
    <location>
        <begin position="374"/>
        <end position="395"/>
    </location>
</feature>
<feature type="transmembrane region" description="Helical" evidence="1">
    <location>
        <begin position="89"/>
        <end position="109"/>
    </location>
</feature>
<dbReference type="InterPro" id="IPR006311">
    <property type="entry name" value="TAT_signal"/>
</dbReference>
<comment type="caution">
    <text evidence="2">The sequence shown here is derived from an EMBL/GenBank/DDBJ whole genome shotgun (WGS) entry which is preliminary data.</text>
</comment>
<feature type="transmembrane region" description="Helical" evidence="1">
    <location>
        <begin position="199"/>
        <end position="219"/>
    </location>
</feature>
<dbReference type="EMBL" id="QPJY01000020">
    <property type="protein sequence ID" value="RCX21962.1"/>
    <property type="molecule type" value="Genomic_DNA"/>
</dbReference>
<feature type="transmembrane region" description="Helical" evidence="1">
    <location>
        <begin position="339"/>
        <end position="362"/>
    </location>
</feature>
<feature type="transmembrane region" description="Helical" evidence="1">
    <location>
        <begin position="239"/>
        <end position="256"/>
    </location>
</feature>
<proteinExistence type="predicted"/>
<feature type="transmembrane region" description="Helical" evidence="1">
    <location>
        <begin position="262"/>
        <end position="282"/>
    </location>
</feature>
<gene>
    <name evidence="2" type="ORF">DFQ59_1203</name>
</gene>
<keyword evidence="3" id="KW-1185">Reference proteome</keyword>
<feature type="transmembrane region" description="Helical" evidence="1">
    <location>
        <begin position="64"/>
        <end position="82"/>
    </location>
</feature>
<dbReference type="OrthoDB" id="8523687at2"/>